<evidence type="ECO:0000256" key="2">
    <source>
        <dbReference type="ARBA" id="ARBA00004123"/>
    </source>
</evidence>
<dbReference type="PANTHER" id="PTHR11254:SF67">
    <property type="entry name" value="E3 UBIQUITIN-PROTEIN LIGASE HUWE1"/>
    <property type="match status" value="1"/>
</dbReference>
<dbReference type="EC" id="2.3.2.26" evidence="4"/>
<dbReference type="SMART" id="SM00119">
    <property type="entry name" value="HECTc"/>
    <property type="match status" value="1"/>
</dbReference>
<feature type="compositionally biased region" description="Low complexity" evidence="12">
    <location>
        <begin position="2813"/>
        <end position="2828"/>
    </location>
</feature>
<dbReference type="InterPro" id="IPR025527">
    <property type="entry name" value="HUWE1/Rev1_UBM"/>
</dbReference>
<comment type="subcellular location">
    <subcellularLocation>
        <location evidence="2">Nucleus</location>
    </subcellularLocation>
</comment>
<dbReference type="GO" id="GO:0051028">
    <property type="term" value="P:mRNA transport"/>
    <property type="evidence" value="ECO:0007669"/>
    <property type="project" value="UniProtKB-KW"/>
</dbReference>
<feature type="region of interest" description="Disordered" evidence="12">
    <location>
        <begin position="2266"/>
        <end position="2409"/>
    </location>
</feature>
<keyword evidence="16" id="KW-1185">Reference proteome</keyword>
<feature type="compositionally biased region" description="Low complexity" evidence="12">
    <location>
        <begin position="1370"/>
        <end position="1386"/>
    </location>
</feature>
<feature type="compositionally biased region" description="Basic and acidic residues" evidence="12">
    <location>
        <begin position="2666"/>
        <end position="2697"/>
    </location>
</feature>
<feature type="region of interest" description="Disordered" evidence="12">
    <location>
        <begin position="1365"/>
        <end position="1386"/>
    </location>
</feature>
<evidence type="ECO:0000256" key="8">
    <source>
        <dbReference type="ARBA" id="ARBA00022816"/>
    </source>
</evidence>
<feature type="region of interest" description="Disordered" evidence="12">
    <location>
        <begin position="3117"/>
        <end position="3159"/>
    </location>
</feature>
<dbReference type="InterPro" id="IPR010309">
    <property type="entry name" value="E3_Ub_ligase_DUF908"/>
</dbReference>
<dbReference type="InterPro" id="IPR016024">
    <property type="entry name" value="ARM-type_fold"/>
</dbReference>
<comment type="similarity">
    <text evidence="10">Belongs to the UPL family. TOM1/PTR1 subfamily.</text>
</comment>
<gene>
    <name evidence="15" type="ORF">CcCBS67573_g03131</name>
</gene>
<feature type="active site" description="Glycyl thioester intermediate" evidence="11">
    <location>
        <position position="3791"/>
    </location>
</feature>
<dbReference type="Pfam" id="PF00627">
    <property type="entry name" value="UBA"/>
    <property type="match status" value="1"/>
</dbReference>
<evidence type="ECO:0000313" key="16">
    <source>
        <dbReference type="Proteomes" id="UP000320333"/>
    </source>
</evidence>
<keyword evidence="6" id="KW-0808">Transferase</keyword>
<evidence type="ECO:0000259" key="14">
    <source>
        <dbReference type="PROSITE" id="PS50237"/>
    </source>
</evidence>
<dbReference type="GO" id="GO:0005634">
    <property type="term" value="C:nucleus"/>
    <property type="evidence" value="ECO:0007669"/>
    <property type="project" value="UniProtKB-SubCell"/>
</dbReference>
<dbReference type="InterPro" id="IPR035983">
    <property type="entry name" value="Hect_E3_ubiquitin_ligase"/>
</dbReference>
<dbReference type="PANTHER" id="PTHR11254">
    <property type="entry name" value="HECT DOMAIN UBIQUITIN-PROTEIN LIGASE"/>
    <property type="match status" value="1"/>
</dbReference>
<feature type="compositionally biased region" description="Polar residues" evidence="12">
    <location>
        <begin position="1479"/>
        <end position="1518"/>
    </location>
</feature>
<dbReference type="Gene3D" id="3.90.1750.10">
    <property type="entry name" value="Hect, E3 ligase catalytic domains"/>
    <property type="match status" value="1"/>
</dbReference>
<dbReference type="Gene3D" id="3.30.2160.10">
    <property type="entry name" value="Hect, E3 ligase catalytic domain"/>
    <property type="match status" value="1"/>
</dbReference>
<dbReference type="UniPathway" id="UPA00143"/>
<feature type="compositionally biased region" description="Polar residues" evidence="12">
    <location>
        <begin position="3134"/>
        <end position="3152"/>
    </location>
</feature>
<evidence type="ECO:0000256" key="3">
    <source>
        <dbReference type="ARBA" id="ARBA00004906"/>
    </source>
</evidence>
<feature type="compositionally biased region" description="Low complexity" evidence="12">
    <location>
        <begin position="1467"/>
        <end position="1478"/>
    </location>
</feature>
<evidence type="ECO:0000256" key="4">
    <source>
        <dbReference type="ARBA" id="ARBA00012485"/>
    </source>
</evidence>
<dbReference type="InterPro" id="IPR009060">
    <property type="entry name" value="UBA-like_sf"/>
</dbReference>
<proteinExistence type="inferred from homology"/>
<dbReference type="SMART" id="SM00165">
    <property type="entry name" value="UBA"/>
    <property type="match status" value="1"/>
</dbReference>
<comment type="caution">
    <text evidence="15">The sequence shown here is derived from an EMBL/GenBank/DDBJ whole genome shotgun (WGS) entry which is preliminary data.</text>
</comment>
<dbReference type="FunFam" id="3.90.1750.10:FF:000003">
    <property type="entry name" value="E3 ubiquitin-protein ligase UPL1"/>
    <property type="match status" value="1"/>
</dbReference>
<evidence type="ECO:0000256" key="9">
    <source>
        <dbReference type="ARBA" id="ARBA00023242"/>
    </source>
</evidence>
<feature type="region of interest" description="Disordered" evidence="12">
    <location>
        <begin position="1467"/>
        <end position="1608"/>
    </location>
</feature>
<evidence type="ECO:0000256" key="7">
    <source>
        <dbReference type="ARBA" id="ARBA00022786"/>
    </source>
</evidence>
<feature type="compositionally biased region" description="Acidic residues" evidence="12">
    <location>
        <begin position="1520"/>
        <end position="1557"/>
    </location>
</feature>
<feature type="region of interest" description="Disordered" evidence="12">
    <location>
        <begin position="2206"/>
        <end position="2248"/>
    </location>
</feature>
<dbReference type="InterPro" id="IPR000569">
    <property type="entry name" value="HECT_dom"/>
</dbReference>
<dbReference type="Gene3D" id="3.30.2410.10">
    <property type="entry name" value="Hect, E3 ligase catalytic domain"/>
    <property type="match status" value="1"/>
</dbReference>
<reference evidence="15 16" key="1">
    <citation type="journal article" date="2019" name="Sci. Rep.">
        <title>Comparative genomics of chytrid fungi reveal insights into the obligate biotrophic and pathogenic lifestyle of Synchytrium endobioticum.</title>
        <authorList>
            <person name="van de Vossenberg B.T.L.H."/>
            <person name="Warris S."/>
            <person name="Nguyen H.D.T."/>
            <person name="van Gent-Pelzer M.P.E."/>
            <person name="Joly D.L."/>
            <person name="van de Geest H.C."/>
            <person name="Bonants P.J.M."/>
            <person name="Smith D.S."/>
            <person name="Levesque C.A."/>
            <person name="van der Lee T.A.J."/>
        </authorList>
    </citation>
    <scope>NUCLEOTIDE SEQUENCE [LARGE SCALE GENOMIC DNA]</scope>
    <source>
        <strain evidence="15 16">CBS 675.73</strain>
    </source>
</reference>
<evidence type="ECO:0000313" key="15">
    <source>
        <dbReference type="EMBL" id="TPX75607.1"/>
    </source>
</evidence>
<dbReference type="SUPFAM" id="SSF48371">
    <property type="entry name" value="ARM repeat"/>
    <property type="match status" value="2"/>
</dbReference>
<evidence type="ECO:0000256" key="6">
    <source>
        <dbReference type="ARBA" id="ARBA00022679"/>
    </source>
</evidence>
<feature type="compositionally biased region" description="Acidic residues" evidence="12">
    <location>
        <begin position="2266"/>
        <end position="2312"/>
    </location>
</feature>
<keyword evidence="9" id="KW-0539">Nucleus</keyword>
<evidence type="ECO:0000256" key="5">
    <source>
        <dbReference type="ARBA" id="ARBA00022448"/>
    </source>
</evidence>
<dbReference type="Gene3D" id="1.10.8.10">
    <property type="entry name" value="DNA helicase RuvA subunit, C-terminal domain"/>
    <property type="match status" value="1"/>
</dbReference>
<feature type="compositionally biased region" description="Acidic residues" evidence="12">
    <location>
        <begin position="2327"/>
        <end position="2356"/>
    </location>
</feature>
<dbReference type="GO" id="GO:0000209">
    <property type="term" value="P:protein polyubiquitination"/>
    <property type="evidence" value="ECO:0007669"/>
    <property type="project" value="TreeGrafter"/>
</dbReference>
<feature type="domain" description="UBA" evidence="13">
    <location>
        <begin position="1408"/>
        <end position="1448"/>
    </location>
</feature>
<dbReference type="InterPro" id="IPR015940">
    <property type="entry name" value="UBA"/>
</dbReference>
<accession>A0A507FKQ7</accession>
<keyword evidence="5" id="KW-0813">Transport</keyword>
<dbReference type="FunFam" id="3.30.2410.10:FF:000004">
    <property type="entry name" value="E3 ubiquitin-protein ligase HUWE1, variant"/>
    <property type="match status" value="1"/>
</dbReference>
<dbReference type="STRING" id="246404.A0A507FKQ7"/>
<dbReference type="Pfam" id="PF00632">
    <property type="entry name" value="HECT"/>
    <property type="match status" value="1"/>
</dbReference>
<dbReference type="OrthoDB" id="8068875at2759"/>
<dbReference type="SUPFAM" id="SSF46934">
    <property type="entry name" value="UBA-like"/>
    <property type="match status" value="1"/>
</dbReference>
<dbReference type="PROSITE" id="PS50030">
    <property type="entry name" value="UBA"/>
    <property type="match status" value="1"/>
</dbReference>
<evidence type="ECO:0000256" key="10">
    <source>
        <dbReference type="ARBA" id="ARBA00034494"/>
    </source>
</evidence>
<feature type="compositionally biased region" description="Low complexity" evidence="12">
    <location>
        <begin position="1567"/>
        <end position="1578"/>
    </location>
</feature>
<feature type="region of interest" description="Disordered" evidence="12">
    <location>
        <begin position="182"/>
        <end position="219"/>
    </location>
</feature>
<evidence type="ECO:0000256" key="11">
    <source>
        <dbReference type="PROSITE-ProRule" id="PRU00104"/>
    </source>
</evidence>
<dbReference type="FunFam" id="3.30.2160.10:FF:000001">
    <property type="entry name" value="E3 ubiquitin-protein ligase NEDD4-like"/>
    <property type="match status" value="1"/>
</dbReference>
<feature type="region of interest" description="Disordered" evidence="12">
    <location>
        <begin position="2812"/>
        <end position="2831"/>
    </location>
</feature>
<dbReference type="EMBL" id="QEAP01000075">
    <property type="protein sequence ID" value="TPX75607.1"/>
    <property type="molecule type" value="Genomic_DNA"/>
</dbReference>
<dbReference type="Proteomes" id="UP000320333">
    <property type="component" value="Unassembled WGS sequence"/>
</dbReference>
<dbReference type="GO" id="GO:0061630">
    <property type="term" value="F:ubiquitin protein ligase activity"/>
    <property type="evidence" value="ECO:0007669"/>
    <property type="project" value="UniProtKB-EC"/>
</dbReference>
<dbReference type="Pfam" id="PF06012">
    <property type="entry name" value="DUF908"/>
    <property type="match status" value="1"/>
</dbReference>
<dbReference type="Pfam" id="PF06025">
    <property type="entry name" value="DUF913"/>
    <property type="match status" value="1"/>
</dbReference>
<dbReference type="GO" id="GO:0005737">
    <property type="term" value="C:cytoplasm"/>
    <property type="evidence" value="ECO:0007669"/>
    <property type="project" value="TreeGrafter"/>
</dbReference>
<comment type="catalytic activity">
    <reaction evidence="1">
        <text>S-ubiquitinyl-[E2 ubiquitin-conjugating enzyme]-L-cysteine + [acceptor protein]-L-lysine = [E2 ubiquitin-conjugating enzyme]-L-cysteine + N(6)-ubiquitinyl-[acceptor protein]-L-lysine.</text>
        <dbReference type="EC" id="2.3.2.26"/>
    </reaction>
</comment>
<feature type="region of interest" description="Disordered" evidence="12">
    <location>
        <begin position="2656"/>
        <end position="2707"/>
    </location>
</feature>
<dbReference type="InterPro" id="IPR050409">
    <property type="entry name" value="E3_ubiq-protein_ligase"/>
</dbReference>
<comment type="pathway">
    <text evidence="3">Protein modification; protein ubiquitination.</text>
</comment>
<keyword evidence="7 11" id="KW-0833">Ubl conjugation pathway</keyword>
<organism evidence="15 16">
    <name type="scientific">Chytriomyces confervae</name>
    <dbReference type="NCBI Taxonomy" id="246404"/>
    <lineage>
        <taxon>Eukaryota</taxon>
        <taxon>Fungi</taxon>
        <taxon>Fungi incertae sedis</taxon>
        <taxon>Chytridiomycota</taxon>
        <taxon>Chytridiomycota incertae sedis</taxon>
        <taxon>Chytridiomycetes</taxon>
        <taxon>Chytridiales</taxon>
        <taxon>Chytriomycetaceae</taxon>
        <taxon>Chytriomyces</taxon>
    </lineage>
</organism>
<dbReference type="Pfam" id="PF14377">
    <property type="entry name" value="UBM"/>
    <property type="match status" value="3"/>
</dbReference>
<evidence type="ECO:0000256" key="1">
    <source>
        <dbReference type="ARBA" id="ARBA00000885"/>
    </source>
</evidence>
<sequence>MAPIPRKSLPKRLTGLDPSLIPLVESLLAAKDDIALAAAISAALSIASSTGIAKSDLHHWTAVLNRFDTVLGAFVADANAVPKETVLAVLDMSRLLWDNCTSRTLYSSFEHVIQLLKSKDVDIVNAALHFLVRPPQRQSKPKAAKAALAPAHDTLITLASRWGAKEDGLDLAGLIKEIKQTRSVSEKGEGMKGQQRTLNKTEGDADKSANSEMTEEDSDLSPFSFQFYWSPSTTLPTPQPLNFNTKDDSAETTAAPPSAIAGAAENTLAMVSEAVAPNTPSPATFETPVKASRPMYEISSARSFSTPSAGLHGSSSSAATPSTPFVMSAVVGFSTPSGHLGSGLGVPYSPAPLPEKREGLVTIHVPCVFQTGLSEAEFVERVLKEYDVSPAHHFDVFHRARCAFSKRDPALRKKLVMMRVLALCVSVSLLTEDVCQSKFFLYEPDLPVVLADIIGAPTGTPGIEYNLQAASFYALESISRIKSRAMDVLNAVGASVNHGILVSVTRRVISILETTDVVETVDFLEAYYSFLSQLVNTSVGGSMVVASGIIQVIVKAFQVHTFEQMRNIAKFVTFLDLMIYSFPAAFTAFSACNGVEMLVTRIKREVGLCLESKATSADSVVLNDISFVHVAFLRSLLKYIMHMMQISGMAETLRNLIETSLPHSILLIFENANFFGANILGLAINIMSTFIHNEPASLPILQESKLPQTLLAVAHSGSYPLSAEVISALPNAFGAICLNQAGLDAFVAANPLPKFLRLLLNQDPHVRAAFYDRDMPNVIGGSVDELVRHHPSLKESTMETVLQVAREVVEFGKTVREEEASLHSLRGIHKKAEEVEDQVMGEASAVSGPSSIVAAEVAGTDGEEEKKESRIGTLIDILARFLEGLFQNPAHSKEFVRLGGGELLVELYTLPTLPVDFALSTTSGYSLLFLFRMLMDGSSATVVPILQEALKVALTRVSEFVEYSGEKCWSLESIDFTDATPEACAKAQGRFRSFITLECIIRLVADMFSSHNLSHSRSVAAIILAFTGKGEEILPLLSKLQRACLFENALLKNSVPKAWYEMNPKKPAAANGTTPASTGSALSRQASSMNINGTLVDDRASDHQLDLVDEEAINGKDYRMMNTYFFKEFMTQIPTLLTGMMQGVVRVLTTKPISVVTNRKPGQQVLETIAKSVTEISGAGGSWPRLEQLPWTQGTKIAFMISVLTLIEGMMTDKRNQGALQTPFVVAFDKCGGLEGVLSITGTAWETVCSCMKGDMSTEEDKERLVSLFQLLEKCLCILAISVDMKALHNSPFTTTIQGKEKDRANPDFFDAYEHLVSMRLRILPIAARIWDSEEVTLFSSGKPGANLWKPLLGMLGQILKAEGEVSPRSGPTGEAGSSSASSSGFSFTSPLAALLGRGHMTAPQPVVPDAARVDQLVDMGYPRGAAETALIRCGNNLMRAVDYILSHPSLITDALAAQSAAASSATRAEPTAPAASTNEAGPSSLEANVTASQNTVSESQPDAGPSGTTGNELSTVNAAEEESDEDDDEDEDEDEDDEDEDADEDAMDEEMDEEDALAQALSMSVAPADASATPASTEGAAGDVSMSEAAEMEGAETNAVDKGKGKAEEAKSALQNLNELRSEFSKKAIHRSLELLDRIDFITFDLKDLLCMIGKDDMSGIATALFAKVEESLRASLAESAEALQHLPMELHMMALMLHDALFLKGMEDARLQFYESLVKFFEASVTKLAVDSVIPKWLSPAILIVESAVSEWDEKRLSAHLSTLSPSTEDPASSSLSSESSAQWNSERVLEPMIHLLKVNALDSDSLHAILRVVVRITRSEKSAADFVAHDGLKLLFKSERLGEFPAQASFMIVILRHLVESKKDLASSMEVEVTNWFKTARSKDIASYLKGNAALACRDSELFIQVTQALCHLPLYDAKQKSPSIALKPKVEERVLTLESTEAEKDLSKDVMNFLMNSLLECKSTTSPVTSADPEDEKLSRAQHFKRGYILQALTELISSFGVCKSHFVTFSKHGGKGTPFKSSRHPVLNHLLSDLLPLEATNEDDSDPLMKRKIMESSWSAILITKLCTGSATADDKAVNEQHQMICKTVVESISRSMKDALASTETADIRYGRFYGLAELCQSILTIRYPPQTSKIAPSQNPHLSATKTMLEKGYANTLTTMLAEIDAFHPRAKMLTSAVLKPLENLTKMAVRIAKLPANAEKATPAKKSASNKMVVESEGESTDLTSSEDERGGQESENEEISNIYRNSALNMYNMQPEDVDMDDISDSDDEGGEEFDDDEFDDEFSGDEGDGEDDDDSDPEDDMEIVVPQPYHGGHEEVDSTDNEGGGENDEMMWEDEYSSEGEGNEDEIAIHADEEQDNDDDDDDGDNDDEDEDEDPEQQDDGEEEGDDENEDDNSEDEDDLVIPFDENDEQLSEEGVPNERANRRRRYIWDNATDGFDSDLFDRPIPLNRPSGAQEELHPLLANMQQNGPMVGASRGTQSHGRNGLLSDMDWQSFLQTLAGPRAVEQIQALERNGQPFRIEIQSNGVPVGDFRDIFRRGIDPAASTSEVVVANADATPEDRALISLHNASPVQTSLQRWTYEARLLFGAEYADVAVRLQDKALALLTPAALEEKLAREKEEAEKKIRDEEAKRVADEKRREVEAAAAKLKAEEEEQERIRKEAEEKDRLEKEAAEKAKAEAEMAERAEAAGSSSSAMEVSETVVEATNPEVAAATGDAPAAADVPAPPARVFVELGGQTIDITDSGIDPEFLAALPEDLRMEVLNQHLQEQRQRTTAVPILPDNPDMSEFLNALPPDIRNEVLRSQQQQPSSSNSRNAQGAGAVEMDPASFLATLDPTLRQAVMMEQDNDFLQGLPPAFMAEASATMRNISRLQQGIRQMTRRTGSVADEAVPAPAPQKVLKKSTRDVVQLVEKPALFTLLRLLFVPEPANKETLNRLLLNLCENSRSRLDLMSMFLSILWDGNADFILLDKNFSQMTIKGKGKVNTTPKKVVSFSTAQSFESIPNLIVQRCLETLIFLVGTNDQIVIFFLQENEQFANTFGKYRPHYKKGKGKEKAIANIYPVVVLLSLVERPIFLSNPVLLEQLVQLLTFVLRPISSLGVKPKDAATIGQTPATGQPPEVGTEPSTSAVANADASATTGEKTPSVPVGPELAEDVLKVPMIPDQYVRAIVQVLTVGECSIKTFQYTLSMIQHLAPLNNNREIITNELISHSQASGASIVKDLDDVAEVLSSAGVDIDVNSGPLAKFSTPASEQAKFLRVLKTLDYIHSKLRLTGPKSENITVKPVVTTETAGESSTPMEVIVPEPTPEEALAAIYSKVAIPHLWSSLGSVMTIVSENDELTRVGTVLLPLIEAFMVISKPFVSQKSAGGPARLIHSSSFSAKGKESASRTNEELFNQFTEDHKKILNVMVRNNPSLMSGSFSLLIQNPKVLEFDNKRTYFNLQLHKKSAREHYGSLPLNVRRAMVFEDSYHQLHGRSGDEIKFGKLNIRFHDEEGVDAGGVTREFFQVLARQMFNPDYALFKPSAVDKVTYQPNRSSWINPDHLLYFRFVGRIIGKAIYDGRLLDAYFTRSFYKCMLEIPVDWKDMEAIDPEFHKSLQWMLQNDITDVIDMTFSTEVDDFGVERIIDLKPNGRNIPVTEENKQEYVSLITEQKLTKAIQQQIDAFLGGFQDIIPKDLIKIFNEQELELLISGLPDIDIDDMKNNTEYQNYSQASPQIQWFWRAVRSFSQEERAKLIQFATGTSKVPLEGFKSLEGSNGIQKFQIHKDFASKLRLPSAHTCFNQIDLPEYDCYEDLRANLLTAISECATGFGFV</sequence>
<dbReference type="CDD" id="cd14297">
    <property type="entry name" value="UBA2_spUBP14_like"/>
    <property type="match status" value="1"/>
</dbReference>
<dbReference type="SUPFAM" id="SSF56204">
    <property type="entry name" value="Hect, E3 ligase catalytic domain"/>
    <property type="match status" value="1"/>
</dbReference>
<feature type="compositionally biased region" description="Basic and acidic residues" evidence="12">
    <location>
        <begin position="199"/>
        <end position="209"/>
    </location>
</feature>
<dbReference type="InterPro" id="IPR010314">
    <property type="entry name" value="E3_Ub_ligase_DUF913"/>
</dbReference>
<evidence type="ECO:0000259" key="13">
    <source>
        <dbReference type="PROSITE" id="PS50030"/>
    </source>
</evidence>
<feature type="domain" description="HECT" evidence="14">
    <location>
        <begin position="3488"/>
        <end position="3824"/>
    </location>
</feature>
<dbReference type="PROSITE" id="PS50237">
    <property type="entry name" value="HECT"/>
    <property type="match status" value="1"/>
</dbReference>
<keyword evidence="8" id="KW-0509">mRNA transport</keyword>
<name>A0A507FKQ7_9FUNG</name>
<feature type="compositionally biased region" description="Low complexity" evidence="12">
    <location>
        <begin position="2698"/>
        <end position="2707"/>
    </location>
</feature>
<protein>
    <recommendedName>
        <fullName evidence="4">HECT-type E3 ubiquitin transferase</fullName>
        <ecNumber evidence="4">2.3.2.26</ecNumber>
    </recommendedName>
</protein>
<dbReference type="CDD" id="cd00078">
    <property type="entry name" value="HECTc"/>
    <property type="match status" value="1"/>
</dbReference>
<evidence type="ECO:0000256" key="12">
    <source>
        <dbReference type="SAM" id="MobiDB-lite"/>
    </source>
</evidence>
<dbReference type="GO" id="GO:0006511">
    <property type="term" value="P:ubiquitin-dependent protein catabolic process"/>
    <property type="evidence" value="ECO:0007669"/>
    <property type="project" value="TreeGrafter"/>
</dbReference>
<feature type="compositionally biased region" description="Acidic residues" evidence="12">
    <location>
        <begin position="2363"/>
        <end position="2409"/>
    </location>
</feature>